<sequence length="132" mass="14989">MRVPVARVGSSVARMLPRMMGMDFWPRVPVLADADVTGFISGQLLSETEEGYHWQQYWNTIQTVLAERAQAFEEQTNARYQNNWRGGISPAMSTSRSIGEMPAMVKEIHTTLEAEFMKIYTSHYIGLISDLT</sequence>
<reference evidence="1" key="1">
    <citation type="submission" date="2023-06" db="EMBL/GenBank/DDBJ databases">
        <authorList>
            <consortium name="Lawrence Berkeley National Laboratory"/>
            <person name="Ahrendt S."/>
            <person name="Sahu N."/>
            <person name="Indic B."/>
            <person name="Wong-Bajracharya J."/>
            <person name="Merenyi Z."/>
            <person name="Ke H.-M."/>
            <person name="Monk M."/>
            <person name="Kocsube S."/>
            <person name="Drula E."/>
            <person name="Lipzen A."/>
            <person name="Balint B."/>
            <person name="Henrissat B."/>
            <person name="Andreopoulos B."/>
            <person name="Martin F.M."/>
            <person name="Harder C.B."/>
            <person name="Rigling D."/>
            <person name="Ford K.L."/>
            <person name="Foster G.D."/>
            <person name="Pangilinan J."/>
            <person name="Papanicolaou A."/>
            <person name="Barry K."/>
            <person name="LaButti K."/>
            <person name="Viragh M."/>
            <person name="Koriabine M."/>
            <person name="Yan M."/>
            <person name="Riley R."/>
            <person name="Champramary S."/>
            <person name="Plett K.L."/>
            <person name="Tsai I.J."/>
            <person name="Slot J."/>
            <person name="Sipos G."/>
            <person name="Plett J."/>
            <person name="Nagy L.G."/>
            <person name="Grigoriev I.V."/>
        </authorList>
    </citation>
    <scope>NUCLEOTIDE SEQUENCE</scope>
    <source>
        <strain evidence="1">FPL87.14</strain>
    </source>
</reference>
<protein>
    <submittedName>
        <fullName evidence="1">Uncharacterized protein</fullName>
    </submittedName>
</protein>
<name>A0AA39MXL4_9AGAR</name>
<accession>A0AA39MXL4</accession>
<comment type="caution">
    <text evidence="1">The sequence shown here is derived from an EMBL/GenBank/DDBJ whole genome shotgun (WGS) entry which is preliminary data.</text>
</comment>
<gene>
    <name evidence="1" type="ORF">EV421DRAFT_1732187</name>
</gene>
<organism evidence="1 2">
    <name type="scientific">Armillaria borealis</name>
    <dbReference type="NCBI Taxonomy" id="47425"/>
    <lineage>
        <taxon>Eukaryota</taxon>
        <taxon>Fungi</taxon>
        <taxon>Dikarya</taxon>
        <taxon>Basidiomycota</taxon>
        <taxon>Agaricomycotina</taxon>
        <taxon>Agaricomycetes</taxon>
        <taxon>Agaricomycetidae</taxon>
        <taxon>Agaricales</taxon>
        <taxon>Marasmiineae</taxon>
        <taxon>Physalacriaceae</taxon>
        <taxon>Armillaria</taxon>
    </lineage>
</organism>
<evidence type="ECO:0000313" key="1">
    <source>
        <dbReference type="EMBL" id="KAK0449958.1"/>
    </source>
</evidence>
<dbReference type="EMBL" id="JAUEPT010000007">
    <property type="protein sequence ID" value="KAK0449958.1"/>
    <property type="molecule type" value="Genomic_DNA"/>
</dbReference>
<dbReference type="Proteomes" id="UP001175226">
    <property type="component" value="Unassembled WGS sequence"/>
</dbReference>
<evidence type="ECO:0000313" key="2">
    <source>
        <dbReference type="Proteomes" id="UP001175226"/>
    </source>
</evidence>
<dbReference type="AlphaFoldDB" id="A0AA39MXL4"/>
<proteinExistence type="predicted"/>
<keyword evidence="2" id="KW-1185">Reference proteome</keyword>